<organism evidence="8 9">
    <name type="scientific">Candidula unifasciata</name>
    <dbReference type="NCBI Taxonomy" id="100452"/>
    <lineage>
        <taxon>Eukaryota</taxon>
        <taxon>Metazoa</taxon>
        <taxon>Spiralia</taxon>
        <taxon>Lophotrochozoa</taxon>
        <taxon>Mollusca</taxon>
        <taxon>Gastropoda</taxon>
        <taxon>Heterobranchia</taxon>
        <taxon>Euthyneura</taxon>
        <taxon>Panpulmonata</taxon>
        <taxon>Eupulmonata</taxon>
        <taxon>Stylommatophora</taxon>
        <taxon>Helicina</taxon>
        <taxon>Helicoidea</taxon>
        <taxon>Geomitridae</taxon>
        <taxon>Candidula</taxon>
    </lineage>
</organism>
<feature type="non-terminal residue" evidence="8">
    <location>
        <position position="273"/>
    </location>
</feature>
<dbReference type="PANTHER" id="PTHR46028">
    <property type="entry name" value="KYNURENINE 3-MONOOXYGENASE"/>
    <property type="match status" value="1"/>
</dbReference>
<proteinExistence type="predicted"/>
<dbReference type="GO" id="GO:0071949">
    <property type="term" value="F:FAD binding"/>
    <property type="evidence" value="ECO:0007669"/>
    <property type="project" value="InterPro"/>
</dbReference>
<dbReference type="Pfam" id="PF01494">
    <property type="entry name" value="FAD_binding_3"/>
    <property type="match status" value="1"/>
</dbReference>
<evidence type="ECO:0000313" key="9">
    <source>
        <dbReference type="Proteomes" id="UP000678393"/>
    </source>
</evidence>
<dbReference type="Proteomes" id="UP000678393">
    <property type="component" value="Unassembled WGS sequence"/>
</dbReference>
<evidence type="ECO:0000256" key="4">
    <source>
        <dbReference type="ARBA" id="ARBA00022857"/>
    </source>
</evidence>
<evidence type="ECO:0000256" key="3">
    <source>
        <dbReference type="ARBA" id="ARBA00022827"/>
    </source>
</evidence>
<keyword evidence="2" id="KW-0285">Flavoprotein</keyword>
<keyword evidence="9" id="KW-1185">Reference proteome</keyword>
<accession>A0A8S3ZSZ2</accession>
<dbReference type="GO" id="GO:0004502">
    <property type="term" value="F:kynurenine 3-monooxygenase activity"/>
    <property type="evidence" value="ECO:0007669"/>
    <property type="project" value="TreeGrafter"/>
</dbReference>
<comment type="caution">
    <text evidence="8">The sequence shown here is derived from an EMBL/GenBank/DDBJ whole genome shotgun (WGS) entry which is preliminary data.</text>
</comment>
<dbReference type="InterPro" id="IPR036188">
    <property type="entry name" value="FAD/NAD-bd_sf"/>
</dbReference>
<reference evidence="8" key="1">
    <citation type="submission" date="2021-04" db="EMBL/GenBank/DDBJ databases">
        <authorList>
            <consortium name="Molecular Ecology Group"/>
        </authorList>
    </citation>
    <scope>NUCLEOTIDE SEQUENCE</scope>
</reference>
<evidence type="ECO:0000256" key="1">
    <source>
        <dbReference type="ARBA" id="ARBA00001974"/>
    </source>
</evidence>
<evidence type="ECO:0000256" key="5">
    <source>
        <dbReference type="ARBA" id="ARBA00023002"/>
    </source>
</evidence>
<dbReference type="GO" id="GO:0070189">
    <property type="term" value="P:kynurenine metabolic process"/>
    <property type="evidence" value="ECO:0007669"/>
    <property type="project" value="TreeGrafter"/>
</dbReference>
<dbReference type="InterPro" id="IPR002938">
    <property type="entry name" value="FAD-bd"/>
</dbReference>
<protein>
    <recommendedName>
        <fullName evidence="7">FAD-binding domain-containing protein</fullName>
    </recommendedName>
</protein>
<comment type="cofactor">
    <cofactor evidence="1">
        <name>FAD</name>
        <dbReference type="ChEBI" id="CHEBI:57692"/>
    </cofactor>
</comment>
<evidence type="ECO:0000256" key="2">
    <source>
        <dbReference type="ARBA" id="ARBA00022630"/>
    </source>
</evidence>
<dbReference type="SUPFAM" id="SSF51905">
    <property type="entry name" value="FAD/NAD(P)-binding domain"/>
    <property type="match status" value="1"/>
</dbReference>
<keyword evidence="4" id="KW-0521">NADP</keyword>
<feature type="non-terminal residue" evidence="8">
    <location>
        <position position="1"/>
    </location>
</feature>
<dbReference type="PANTHER" id="PTHR46028:SF2">
    <property type="entry name" value="KYNURENINE 3-MONOOXYGENASE"/>
    <property type="match status" value="1"/>
</dbReference>
<feature type="domain" description="FAD-binding" evidence="7">
    <location>
        <begin position="1"/>
        <end position="167"/>
    </location>
</feature>
<evidence type="ECO:0000256" key="6">
    <source>
        <dbReference type="ARBA" id="ARBA00023033"/>
    </source>
</evidence>
<name>A0A8S3ZSZ2_9EUPU</name>
<dbReference type="AlphaFoldDB" id="A0A8S3ZSZ2"/>
<dbReference type="EMBL" id="CAJHNH020005457">
    <property type="protein sequence ID" value="CAG5132543.1"/>
    <property type="molecule type" value="Genomic_DNA"/>
</dbReference>
<keyword evidence="3" id="KW-0274">FAD</keyword>
<keyword evidence="6" id="KW-0503">Monooxygenase</keyword>
<evidence type="ECO:0000259" key="7">
    <source>
        <dbReference type="Pfam" id="PF01494"/>
    </source>
</evidence>
<dbReference type="Gene3D" id="3.50.50.60">
    <property type="entry name" value="FAD/NAD(P)-binding domain"/>
    <property type="match status" value="1"/>
</dbReference>
<dbReference type="OrthoDB" id="10053569at2759"/>
<dbReference type="GO" id="GO:0005741">
    <property type="term" value="C:mitochondrial outer membrane"/>
    <property type="evidence" value="ECO:0007669"/>
    <property type="project" value="TreeGrafter"/>
</dbReference>
<keyword evidence="5" id="KW-0560">Oxidoreductase</keyword>
<evidence type="ECO:0000313" key="8">
    <source>
        <dbReference type="EMBL" id="CAG5132543.1"/>
    </source>
</evidence>
<sequence length="273" mass="31548">VGAFAACCLARRGYQVDVYERRTDARSLEPEPGRSISVDISCRGWEALNLLGLCQQLETRGVRVWARMIHDRQGNKTRINYGNKHQNIIVFKRQLLNQVLVEAAERCANVRLLFSHKLVSCNLDTGEVIIDREHGDPVRTKVDLIIGADGAFSMVRQQMMMKLSRFDYQQMFIPHGYMELRIPATDDCQFAMEAGYHHLWPRDQYMMIGQPNEDKSYTVVLVMPFAMYDSITSEQQLLELFRRDMPDVLPLIGEKTLLSRFFSQKLRPLISTK</sequence>
<gene>
    <name evidence="8" type="ORF">CUNI_LOCUS18101</name>
</gene>